<reference evidence="1" key="1">
    <citation type="journal article" date="2021" name="Proc. Natl. Acad. Sci. U.S.A.">
        <title>A Catalog of Tens of Thousands of Viruses from Human Metagenomes Reveals Hidden Associations with Chronic Diseases.</title>
        <authorList>
            <person name="Tisza M.J."/>
            <person name="Buck C.B."/>
        </authorList>
    </citation>
    <scope>NUCLEOTIDE SEQUENCE</scope>
    <source>
        <strain evidence="1">CtKN96</strain>
    </source>
</reference>
<sequence length="121" mass="14915">MEELFDYIDRRLTTDEVAEFYKKRQKKIDEIKEIRPHDIWEDELTLKRWIWKNYDFGGNPKAQELMDKYNQLESEWVSMHSSQMKLLLCEIIDLVDWYIYNDWSGDYMTKEEAKQYVLTSK</sequence>
<evidence type="ECO:0000313" key="1">
    <source>
        <dbReference type="EMBL" id="DAE92664.1"/>
    </source>
</evidence>
<protein>
    <submittedName>
        <fullName evidence="1">Uncharacterized protein</fullName>
    </submittedName>
</protein>
<proteinExistence type="predicted"/>
<organism evidence="1">
    <name type="scientific">Caudovirales sp. gcode 4</name>
    <dbReference type="NCBI Taxonomy" id="2838363"/>
    <lineage>
        <taxon>Viruses</taxon>
        <taxon>Duplodnaviria</taxon>
        <taxon>Heunggongvirae</taxon>
        <taxon>Uroviricota</taxon>
        <taxon>Caudoviricetes</taxon>
    </lineage>
</organism>
<name>A0A8S5RT42_9CAUD</name>
<accession>A0A8S5RT42</accession>
<dbReference type="EMBL" id="BK059153">
    <property type="protein sequence ID" value="DAE92664.1"/>
    <property type="molecule type" value="Genomic_DNA"/>
</dbReference>